<dbReference type="Proteomes" id="UP000027345">
    <property type="component" value="Unassembled WGS sequence"/>
</dbReference>
<dbReference type="Gene3D" id="3.40.50.720">
    <property type="entry name" value="NAD(P)-binding Rossmann-like Domain"/>
    <property type="match status" value="1"/>
</dbReference>
<dbReference type="EMBL" id="JMQI01000011">
    <property type="protein sequence ID" value="KDN23300.1"/>
    <property type="molecule type" value="Genomic_DNA"/>
</dbReference>
<evidence type="ECO:0000256" key="1">
    <source>
        <dbReference type="ARBA" id="ARBA00023002"/>
    </source>
</evidence>
<keyword evidence="1" id="KW-0560">Oxidoreductase</keyword>
<accession>A0A066U889</accession>
<evidence type="ECO:0000256" key="2">
    <source>
        <dbReference type="RuleBase" id="RU000363"/>
    </source>
</evidence>
<protein>
    <recommendedName>
        <fullName evidence="5">Oxidoreductase</fullName>
    </recommendedName>
</protein>
<dbReference type="AlphaFoldDB" id="A0A066U889"/>
<comment type="similarity">
    <text evidence="2">Belongs to the short-chain dehydrogenases/reductases (SDR) family.</text>
</comment>
<dbReference type="PRINTS" id="PR00081">
    <property type="entry name" value="GDHRDH"/>
</dbReference>
<dbReference type="SUPFAM" id="SSF51735">
    <property type="entry name" value="NAD(P)-binding Rossmann-fold domains"/>
    <property type="match status" value="1"/>
</dbReference>
<dbReference type="Pfam" id="PF00106">
    <property type="entry name" value="adh_short"/>
    <property type="match status" value="1"/>
</dbReference>
<dbReference type="RefSeq" id="WP_043777047.1">
    <property type="nucleotide sequence ID" value="NZ_JMQI01000011.1"/>
</dbReference>
<dbReference type="OrthoDB" id="4577644at2"/>
<dbReference type="eggNOG" id="COG1028">
    <property type="taxonomic scope" value="Bacteria"/>
</dbReference>
<keyword evidence="4" id="KW-1185">Reference proteome</keyword>
<evidence type="ECO:0000313" key="3">
    <source>
        <dbReference type="EMBL" id="KDN23300.1"/>
    </source>
</evidence>
<organism evidence="3 4">
    <name type="scientific">Amycolatopsis rifamycinica</name>
    <dbReference type="NCBI Taxonomy" id="287986"/>
    <lineage>
        <taxon>Bacteria</taxon>
        <taxon>Bacillati</taxon>
        <taxon>Actinomycetota</taxon>
        <taxon>Actinomycetes</taxon>
        <taxon>Pseudonocardiales</taxon>
        <taxon>Pseudonocardiaceae</taxon>
        <taxon>Amycolatopsis</taxon>
    </lineage>
</organism>
<dbReference type="STRING" id="287986.DV20_06170"/>
<dbReference type="InterPro" id="IPR002347">
    <property type="entry name" value="SDR_fam"/>
</dbReference>
<dbReference type="PRINTS" id="PR00080">
    <property type="entry name" value="SDRFAMILY"/>
</dbReference>
<proteinExistence type="inferred from homology"/>
<dbReference type="InterPro" id="IPR036291">
    <property type="entry name" value="NAD(P)-bd_dom_sf"/>
</dbReference>
<gene>
    <name evidence="3" type="ORF">DV20_06170</name>
</gene>
<dbReference type="GO" id="GO:0016491">
    <property type="term" value="F:oxidoreductase activity"/>
    <property type="evidence" value="ECO:0007669"/>
    <property type="project" value="UniProtKB-KW"/>
</dbReference>
<comment type="caution">
    <text evidence="3">The sequence shown here is derived from an EMBL/GenBank/DDBJ whole genome shotgun (WGS) entry which is preliminary data.</text>
</comment>
<evidence type="ECO:0008006" key="5">
    <source>
        <dbReference type="Google" id="ProtNLM"/>
    </source>
</evidence>
<name>A0A066U889_9PSEU</name>
<dbReference type="PANTHER" id="PTHR43157">
    <property type="entry name" value="PHOSPHATIDYLINOSITOL-GLYCAN BIOSYNTHESIS CLASS F PROTEIN-RELATED"/>
    <property type="match status" value="1"/>
</dbReference>
<reference evidence="3 4" key="1">
    <citation type="submission" date="2014-05" db="EMBL/GenBank/DDBJ databases">
        <title>Draft genome sequence of Amycolatopsis rifamycinica DSM 46095.</title>
        <authorList>
            <person name="Lal R."/>
            <person name="Saxena A."/>
            <person name="Kumari R."/>
            <person name="Mukherjee U."/>
            <person name="Singh P."/>
            <person name="Sangwan N."/>
            <person name="Mahato N.K."/>
        </authorList>
    </citation>
    <scope>NUCLEOTIDE SEQUENCE [LARGE SCALE GENOMIC DNA]</scope>
    <source>
        <strain evidence="3 4">DSM 46095</strain>
    </source>
</reference>
<dbReference type="PANTHER" id="PTHR43157:SF31">
    <property type="entry name" value="PHOSPHATIDYLINOSITOL-GLYCAN BIOSYNTHESIS CLASS F PROTEIN"/>
    <property type="match status" value="1"/>
</dbReference>
<evidence type="ECO:0000313" key="4">
    <source>
        <dbReference type="Proteomes" id="UP000027345"/>
    </source>
</evidence>
<sequence>MTTYLVTGAGGGLGAIAARELAATGARVVLALRDPARVTPPPGHTEVRRLDLADLASVRAFAAGWSGDLDVLINNAGVMAVPYAKTADGFETHMAVNHFGPFLLTNLLLPHLTGRVVTVSSNLSRRGKLPLDDLNWERRQYSPVAAYAQSKLANLLFTHELQRRLAESGSTVRAVAAHPGVARTGLDRHFGGVQGFALKALYPLIAQKKAEYGALPILFAATGDVPGDAYVGPGDRSGGRPRLERRRTDAGLARELWEISVRLTRA</sequence>